<comment type="caution">
    <text evidence="4">The sequence shown here is derived from an EMBL/GenBank/DDBJ whole genome shotgun (WGS) entry which is preliminary data.</text>
</comment>
<feature type="domain" description="PSI" evidence="3">
    <location>
        <begin position="1860"/>
        <end position="1909"/>
    </location>
</feature>
<dbReference type="OrthoDB" id="287087at2759"/>
<evidence type="ECO:0000256" key="1">
    <source>
        <dbReference type="ARBA" id="ARBA00023180"/>
    </source>
</evidence>
<feature type="domain" description="PSI" evidence="3">
    <location>
        <begin position="2362"/>
        <end position="2401"/>
    </location>
</feature>
<evidence type="ECO:0000313" key="5">
    <source>
        <dbReference type="Proteomes" id="UP000683925"/>
    </source>
</evidence>
<feature type="domain" description="PSI" evidence="3">
    <location>
        <begin position="629"/>
        <end position="680"/>
    </location>
</feature>
<organism evidence="4 5">
    <name type="scientific">Paramecium octaurelia</name>
    <dbReference type="NCBI Taxonomy" id="43137"/>
    <lineage>
        <taxon>Eukaryota</taxon>
        <taxon>Sar</taxon>
        <taxon>Alveolata</taxon>
        <taxon>Ciliophora</taxon>
        <taxon>Intramacronucleata</taxon>
        <taxon>Oligohymenophorea</taxon>
        <taxon>Peniculida</taxon>
        <taxon>Parameciidae</taxon>
        <taxon>Paramecium</taxon>
    </lineage>
</organism>
<accession>A0A8S1RTU2</accession>
<name>A0A8S1RTU2_PAROT</name>
<keyword evidence="5" id="KW-1185">Reference proteome</keyword>
<feature type="domain" description="PSI" evidence="3">
    <location>
        <begin position="92"/>
        <end position="145"/>
    </location>
</feature>
<feature type="signal peptide" evidence="2">
    <location>
        <begin position="1"/>
        <end position="15"/>
    </location>
</feature>
<evidence type="ECO:0000313" key="4">
    <source>
        <dbReference type="EMBL" id="CAD8132411.1"/>
    </source>
</evidence>
<feature type="chain" id="PRO_5035903537" description="PSI domain-containing protein" evidence="2">
    <location>
        <begin position="16"/>
        <end position="2451"/>
    </location>
</feature>
<feature type="domain" description="PSI" evidence="3">
    <location>
        <begin position="1751"/>
        <end position="1786"/>
    </location>
</feature>
<evidence type="ECO:0000259" key="3">
    <source>
        <dbReference type="SMART" id="SM00423"/>
    </source>
</evidence>
<feature type="domain" description="PSI" evidence="3">
    <location>
        <begin position="1520"/>
        <end position="1567"/>
    </location>
</feature>
<reference evidence="4" key="1">
    <citation type="submission" date="2021-01" db="EMBL/GenBank/DDBJ databases">
        <authorList>
            <consortium name="Genoscope - CEA"/>
            <person name="William W."/>
        </authorList>
    </citation>
    <scope>NUCLEOTIDE SEQUENCE</scope>
</reference>
<sequence length="2451" mass="278888">MKVLIIVILIIVVSSIDVCVQQTTYDGCINLTDQQCEWKGQYCQKSNNYLMGCDPNLSQRLCVKQFGNMDGTTSECIFDTFCHTIYDKHLTRCSSKLSKSGCLAITNPDELCKWENGQCQNLSVGEINNINQIFQDLELSASVCSRISGYLIIHSTLLWDLLSYKPDLFTEAQNLVKVEAGITVDTTKTYDDDKLGDNYVDNNGDYKWYTLPTQLSIANLKINDYSRYGCIAQEILNESRFLTLISLSGIIRGVNHIYCNYLSKHPTNPVKTAFTNYECQPITESQLQDQQYIDQNQIVCPSMSGLVCQRYLNMKQKCQINYSKEYECFNIAAIQVQQQCDTKTGLATHFDCAQVKGTACYLDYSTSKAECSQACVQYKSQVNCQNDTRCVWLGSNLFDITESSDSVFIVCAPTSKCDQLGLNQDYCQQMATPCYWDANMGKCKTITTIEQMKCENCNTIFCCTSILMFDQFCIWYQNSCLNVKDQKLYSHYLSFPETTLMNYNLCISQSGKHFYYNIAKQTCESSKVNLYSPCVDFEDKNYDVDDFECNNGVNNRINKEYCLNLINSNTRWDYFKSKCLHVTNISKSCDLMKLVNPNLCKGALVAANKQCLYDSQSSSCYSKDASVLHCDTKGINQDQCLSITNEYCAWVDNQCGYLQPSKINYYNCYELQNVSPSVCRLSVNQSLQCKYDSDSQSCFVVYLNITDCDQYANRYACRMSSSLCYFNNVSNQCQDSTPFLDRMNCNTEFISQSTCLGITKPGQYCFWGSINSDATVKCRNHEQGFYSNCNSFEGSSNVNICVNLTTNIALNLSDQQYCEVVNSVCTSLVTDITDADCGYTRQMNVYRCMGYTTQQCYFQYQKCTTLNGPQEYKDLLLNQLLCQNSNMHICNKITTPGQVCYKQNTHKCISMYLSFGDTCTNLGAYDMSIYNPQLCIRSTDACYFNKQANKCKAPQANEVFDCDQIGASQILCLLHTRGPCVFINNMCSKLTDLSISCDYRNKMGCTYGALNCIWDQNNNQCKLSTELCPQAYDNVKSWRICGISSGVCFAGRQGCSSDQATVPCWLSLRYDLCMSQPGYCQWVDDRCTDKEYDCEDSKTVQECIYHKSKACVYDNGKCFEINNFQVHDCNDFQYTTLNFCWNYYPLCVYKDDTCQMINYNAKSDMKDEDFSQYQCSSLTQTQYGCALQRAMPCQFKDQIWYQTCSEVQSWELDTCDFFDQVQVRSFLACESIQNCGFKMTAKGEMFCHTIPLQCETLTPFCVKDIPGIKCYLDNDICLTYTGDLTCSAVASYQVNRQLCLSIMQNELNTEECYYQESTNKCKLRNTIEITGCTQYTGLYQCTFVEESCLIVLDSSGIFQSCNESQNDTYDINLNYFGCISLTGDLYYFDLNSQTCLIYHESKYNSIYICHQLNQKSCLEIINDLKCVWVNEKCQEYKQSYEIVDCEFKNRLACLNSIKSSCIWIGDNSECDISDNVGDQCTDGTYSKCEYSENYCKSQSKLWNGVTCFEYSTDLPFSLLRCNNLGLSRSLCLENTAELTCFWDGLTCQEANLKTINCTDDVSYYTCEQILTYQQICIWDSGTCVNKFNSQDCSDYITLNYCKQALVPCSFNLGTNKCDSLTEVDQSCSDTLSYSACQKVINQYCSWINNTCQKWYRSKYSCENLVNEWGCLNTSMFCKWNGRCENIGKDFQPVSCQDIPTGFNKVSCSKYSMQPCKYDDITQKCNVKLTSEYTNSMETDQSNFVQIRLIKECNFFSLKEDCIGSRIGYCSWQNNLCIDCSTSSQCNTNACIDNSIKQCLAISNVSCAWRNDQCVDWQSDQNVSQTQLSLVTEICCTTLNMAIKYDQQLSSCVPLDLSLDNCNSRGLSKYACLKLTSAACIYQNNRCSVYELLIKSNCSDYKDVTQSVCQLIPHLSCKYDSKTNACKDINASSDTCATIGLSLIGCTNIKTEACYWNSTSKSCQSFVVQKGINQCDNSTQVNSLSCSQLNYHNNVCSYNVENRTCQERVNKYFNCSYPGLNKMACVSLVLESCQYVDNKCQRVTNLKKSCLELSDVNEMACKMNTLDSCAYDPISNNCYFTLQSLPCSYYGLNYNNCIHQTNCKWSYDVTQCICSAQQPKTQCQLSETNCKSNSNCVYDYDIYTCRLKNCNDLTDCSGSINGKMCYKDAQSQCLNASTCEDIVNLNNQQNCNDFVFNSSNCIQILNHCISASNLKELCPNSDCSNTACKYDNFQCRPLECVDRNEEDCFNFSNCIYLDGKCQEISACSTITDSSTCVQTTINQFKCSQEMYGVYENTYHCTNTYCHLYNASPTLCNGNEINNYSCIMDQFLQCRVCESIKDECTCRNSNGACYYSNGKCNSILCEQFLTETTCTESNKCYWSSQDKACRKFCKQLILQQDCEALDYECHWNSYQYKCEQGVAVVPDLSVKINVQDIQGELISYLMLILILII</sequence>
<dbReference type="Proteomes" id="UP000683925">
    <property type="component" value="Unassembled WGS sequence"/>
</dbReference>
<protein>
    <recommendedName>
        <fullName evidence="3">PSI domain-containing protein</fullName>
    </recommendedName>
</protein>
<dbReference type="InterPro" id="IPR016201">
    <property type="entry name" value="PSI"/>
</dbReference>
<gene>
    <name evidence="4" type="ORF">POCTA_138.1.T0030419</name>
</gene>
<dbReference type="EMBL" id="CAJJDP010000001">
    <property type="protein sequence ID" value="CAD8132411.1"/>
    <property type="molecule type" value="Genomic_DNA"/>
</dbReference>
<dbReference type="SMART" id="SM00423">
    <property type="entry name" value="PSI"/>
    <property type="match status" value="7"/>
</dbReference>
<keyword evidence="2" id="KW-0732">Signal</keyword>
<evidence type="ECO:0000256" key="2">
    <source>
        <dbReference type="SAM" id="SignalP"/>
    </source>
</evidence>
<keyword evidence="1" id="KW-0325">Glycoprotein</keyword>
<proteinExistence type="predicted"/>
<feature type="domain" description="PSI" evidence="3">
    <location>
        <begin position="707"/>
        <end position="756"/>
    </location>
</feature>
<dbReference type="OMA" id="CESIQNC"/>